<dbReference type="GO" id="GO:0046870">
    <property type="term" value="F:cadmium ion binding"/>
    <property type="evidence" value="ECO:0007669"/>
    <property type="project" value="TreeGrafter"/>
</dbReference>
<dbReference type="InterPro" id="IPR036876">
    <property type="entry name" value="UVR_dom_sf"/>
</dbReference>
<gene>
    <name evidence="2" type="ORF">HYG86_08505</name>
</gene>
<dbReference type="PIRSF" id="PIRSF015034">
    <property type="entry name" value="YacH"/>
    <property type="match status" value="1"/>
</dbReference>
<dbReference type="Pfam" id="PF02151">
    <property type="entry name" value="UVR"/>
    <property type="match status" value="1"/>
</dbReference>
<dbReference type="GO" id="GO:1990169">
    <property type="term" value="P:stress response to copper ion"/>
    <property type="evidence" value="ECO:0007669"/>
    <property type="project" value="TreeGrafter"/>
</dbReference>
<accession>A0A7G9W811</accession>
<dbReference type="GO" id="GO:1990170">
    <property type="term" value="P:stress response to cadmium ion"/>
    <property type="evidence" value="ECO:0007669"/>
    <property type="project" value="TreeGrafter"/>
</dbReference>
<keyword evidence="3" id="KW-1185">Reference proteome</keyword>
<dbReference type="GO" id="GO:0005507">
    <property type="term" value="F:copper ion binding"/>
    <property type="evidence" value="ECO:0007669"/>
    <property type="project" value="TreeGrafter"/>
</dbReference>
<feature type="domain" description="UVR" evidence="1">
    <location>
        <begin position="132"/>
        <end position="167"/>
    </location>
</feature>
<dbReference type="KEGG" id="acae:HYG86_08505"/>
<dbReference type="Gene3D" id="4.10.860.10">
    <property type="entry name" value="UVR domain"/>
    <property type="match status" value="1"/>
</dbReference>
<dbReference type="RefSeq" id="WP_213168840.1">
    <property type="nucleotide sequence ID" value="NZ_CP058559.1"/>
</dbReference>
<dbReference type="AlphaFoldDB" id="A0A7G9W811"/>
<evidence type="ECO:0000259" key="1">
    <source>
        <dbReference type="PROSITE" id="PS50151"/>
    </source>
</evidence>
<dbReference type="PANTHER" id="PTHR38430:SF1">
    <property type="entry name" value="PROTEIN-ARGININE KINASE ACTIVATOR PROTEIN"/>
    <property type="match status" value="1"/>
</dbReference>
<dbReference type="InterPro" id="IPR001943">
    <property type="entry name" value="UVR_dom"/>
</dbReference>
<dbReference type="SUPFAM" id="SSF46600">
    <property type="entry name" value="C-terminal UvrC-binding domain of UvrB"/>
    <property type="match status" value="1"/>
</dbReference>
<reference evidence="2 3" key="1">
    <citation type="submission" date="2020-07" db="EMBL/GenBank/DDBJ databases">
        <title>Alkalicella. sp. LB2 genome.</title>
        <authorList>
            <person name="Postec A."/>
            <person name="Quemeneur M."/>
        </authorList>
    </citation>
    <scope>NUCLEOTIDE SEQUENCE [LARGE SCALE GENOMIC DNA]</scope>
    <source>
        <strain evidence="2 3">LB2</strain>
    </source>
</reference>
<evidence type="ECO:0000313" key="3">
    <source>
        <dbReference type="Proteomes" id="UP000516160"/>
    </source>
</evidence>
<dbReference type="GO" id="GO:0008270">
    <property type="term" value="F:zinc ion binding"/>
    <property type="evidence" value="ECO:0007669"/>
    <property type="project" value="TreeGrafter"/>
</dbReference>
<dbReference type="GO" id="GO:0050897">
    <property type="term" value="F:cobalt ion binding"/>
    <property type="evidence" value="ECO:0007669"/>
    <property type="project" value="TreeGrafter"/>
</dbReference>
<proteinExistence type="predicted"/>
<dbReference type="InterPro" id="IPR025542">
    <property type="entry name" value="YacH"/>
</dbReference>
<dbReference type="EMBL" id="CP058559">
    <property type="protein sequence ID" value="QNO14823.1"/>
    <property type="molecule type" value="Genomic_DNA"/>
</dbReference>
<sequence length="173" mass="19403">MLCQECSKRQASVHFTKIVNGEKMELKLCEVCAKERGDLDLGHGEHFSFHKLLAGLLDIDELQVIGEKVIEKVTCKNCGLTEQVFVNSGRLGCSTCYETFGFKLNPLLKRIQGGTAHVGKVPVRAGGKIRIKREMQNLRDKLNLCIAKENFEQAAIIRDEIRQLEKETERGGS</sequence>
<protein>
    <submittedName>
        <fullName evidence="2">UvrB/UvrC motif-containing protein</fullName>
    </submittedName>
</protein>
<dbReference type="Proteomes" id="UP000516160">
    <property type="component" value="Chromosome"/>
</dbReference>
<dbReference type="PANTHER" id="PTHR38430">
    <property type="entry name" value="PROTEIN-ARGININE KINASE ACTIVATOR PROTEIN"/>
    <property type="match status" value="1"/>
</dbReference>
<organism evidence="2 3">
    <name type="scientific">Alkalicella caledoniensis</name>
    <dbReference type="NCBI Taxonomy" id="2731377"/>
    <lineage>
        <taxon>Bacteria</taxon>
        <taxon>Bacillati</taxon>
        <taxon>Bacillota</taxon>
        <taxon>Clostridia</taxon>
        <taxon>Eubacteriales</taxon>
        <taxon>Proteinivoracaceae</taxon>
        <taxon>Alkalicella</taxon>
    </lineage>
</organism>
<dbReference type="PROSITE" id="PS50151">
    <property type="entry name" value="UVR"/>
    <property type="match status" value="1"/>
</dbReference>
<name>A0A7G9W811_ALKCA</name>
<evidence type="ECO:0000313" key="2">
    <source>
        <dbReference type="EMBL" id="QNO14823.1"/>
    </source>
</evidence>